<feature type="compositionally biased region" description="Low complexity" evidence="2">
    <location>
        <begin position="141"/>
        <end position="150"/>
    </location>
</feature>
<accession>G8YTS0</accession>
<feature type="region of interest" description="Disordered" evidence="2">
    <location>
        <begin position="1"/>
        <end position="64"/>
    </location>
</feature>
<feature type="region of interest" description="Disordered" evidence="2">
    <location>
        <begin position="113"/>
        <end position="192"/>
    </location>
</feature>
<dbReference type="STRING" id="559304.G8YTS0"/>
<dbReference type="eggNOG" id="ENOG502R8HV">
    <property type="taxonomic scope" value="Eukaryota"/>
</dbReference>
<feature type="compositionally biased region" description="Basic and acidic residues" evidence="2">
    <location>
        <begin position="170"/>
        <end position="187"/>
    </location>
</feature>
<feature type="compositionally biased region" description="Polar residues" evidence="2">
    <location>
        <begin position="12"/>
        <end position="34"/>
    </location>
</feature>
<feature type="region of interest" description="Disordered" evidence="2">
    <location>
        <begin position="361"/>
        <end position="383"/>
    </location>
</feature>
<dbReference type="GO" id="GO:0005634">
    <property type="term" value="C:nucleus"/>
    <property type="evidence" value="ECO:0007669"/>
    <property type="project" value="InterPro"/>
</dbReference>
<evidence type="ECO:0000256" key="2">
    <source>
        <dbReference type="SAM" id="MobiDB-lite"/>
    </source>
</evidence>
<evidence type="ECO:0000259" key="3">
    <source>
        <dbReference type="Pfam" id="PF10297"/>
    </source>
</evidence>
<evidence type="ECO:0000256" key="1">
    <source>
        <dbReference type="ARBA" id="ARBA00023242"/>
    </source>
</evidence>
<dbReference type="Proteomes" id="UP000005222">
    <property type="component" value="Chromosome B"/>
</dbReference>
<dbReference type="Pfam" id="PF10297">
    <property type="entry name" value="Hap4_Hap_bind"/>
    <property type="match status" value="1"/>
</dbReference>
<dbReference type="OMA" id="QASIQMH"/>
<name>G8YTS0_PICSO</name>
<keyword evidence="6" id="KW-1185">Reference proteome</keyword>
<gene>
    <name evidence="5" type="primary">Piso0_000354</name>
    <name evidence="4" type="ORF">GNLVRS01_PISO0A07502g</name>
    <name evidence="5" type="ORF">GNLVRS01_PISO0B07569g</name>
</gene>
<evidence type="ECO:0000313" key="5">
    <source>
        <dbReference type="EMBL" id="CCE73321.1"/>
    </source>
</evidence>
<dbReference type="EMBL" id="FO082059">
    <property type="protein sequence ID" value="CCE72760.1"/>
    <property type="molecule type" value="Genomic_DNA"/>
</dbReference>
<sequence length="469" mass="52216">MSSYSEKHSNLPRGQSGNSVDTTKVNKGSSSTQGLPDPVSSKTPVPPQVQANMSFQSGRPTLGSKYARVQQPIAIKPTPIAVLPKPMKSSAVKFDVNAKPSFDSEMPLNINTSKKWVLPPRPRPGRKPTTNANEESLESKSAASPSPNSNIHSARNGTKLTSTKKKGKCKKDDTSVKTEEHSPERTHSSLYTPNLESSNLIDLKINFLVKLKEQELIRNYIEILNNQIKELKFVQNGVITFDVLNRDVIPESPKYMNVNTKASSTRPPSAHSHYEQMEKINNLNDLNKFLAYLTKSSNIIHSATKKVSGDRANHGNLNSQIEYFLERRSEYKSKGQEPRRMENLEGFNSHDKFSVDSNRYMEPTSTNSTNSAITPNSLRPSYSSCEQRFEPEVDVMKQDESLGPQFELLDRLSIKEDSDPGIPELDDVPKIVDSPYFPKKTGSSSTCNLCSSDPCICLVTETDFSSPKK</sequence>
<reference evidence="5" key="1">
    <citation type="submission" date="2011-10" db="EMBL/GenBank/DDBJ databases">
        <authorList>
            <person name="Genoscope - CEA"/>
        </authorList>
    </citation>
    <scope>NUCLEOTIDE SEQUENCE</scope>
    <source>
        <strain evidence="5">CBS 7064</strain>
    </source>
</reference>
<evidence type="ECO:0000313" key="6">
    <source>
        <dbReference type="Proteomes" id="UP000005222"/>
    </source>
</evidence>
<reference evidence="6" key="2">
    <citation type="journal article" date="2012" name="G3 (Bethesda)">
        <title>Pichia sorbitophila, an interspecies yeast hybrid reveals early steps of genome resolution following polyploidization.</title>
        <authorList>
            <person name="Leh Louis V."/>
            <person name="Despons L."/>
            <person name="Friedrich A."/>
            <person name="Martin T."/>
            <person name="Durrens P."/>
            <person name="Casaregola S."/>
            <person name="Neuveglise C."/>
            <person name="Fairhead C."/>
            <person name="Marck C."/>
            <person name="Cruz J.A."/>
            <person name="Straub M.L."/>
            <person name="Kugler V."/>
            <person name="Sacerdot C."/>
            <person name="Uzunov Z."/>
            <person name="Thierry A."/>
            <person name="Weiss S."/>
            <person name="Bleykasten C."/>
            <person name="De Montigny J."/>
            <person name="Jacques N."/>
            <person name="Jung P."/>
            <person name="Lemaire M."/>
            <person name="Mallet S."/>
            <person name="Morel G."/>
            <person name="Richard G.F."/>
            <person name="Sarkar A."/>
            <person name="Savel G."/>
            <person name="Schacherer J."/>
            <person name="Seret M.L."/>
            <person name="Talla E."/>
            <person name="Samson G."/>
            <person name="Jubin C."/>
            <person name="Poulain J."/>
            <person name="Vacherie B."/>
            <person name="Barbe V."/>
            <person name="Pelletier E."/>
            <person name="Sherman D.J."/>
            <person name="Westhof E."/>
            <person name="Weissenbach J."/>
            <person name="Baret P.V."/>
            <person name="Wincker P."/>
            <person name="Gaillardin C."/>
            <person name="Dujon B."/>
            <person name="Souciet J.L."/>
        </authorList>
    </citation>
    <scope>NUCLEOTIDE SEQUENCE [LARGE SCALE GENOMIC DNA]</scope>
    <source>
        <strain evidence="6">ATCC MYA-4447 / BCRC 22081 / CBS 7064 / NBRC 10061 / NRRL Y-12695</strain>
    </source>
</reference>
<dbReference type="EMBL" id="FO082058">
    <property type="protein sequence ID" value="CCE73321.1"/>
    <property type="molecule type" value="Genomic_DNA"/>
</dbReference>
<dbReference type="AlphaFoldDB" id="G8YTS0"/>
<dbReference type="OrthoDB" id="5374328at2759"/>
<dbReference type="HOGENOM" id="CLU_560223_0_0_1"/>
<dbReference type="Proteomes" id="UP000005222">
    <property type="component" value="Chromosome A"/>
</dbReference>
<feature type="compositionally biased region" description="Polar residues" evidence="2">
    <location>
        <begin position="49"/>
        <end position="59"/>
    </location>
</feature>
<dbReference type="GO" id="GO:0006355">
    <property type="term" value="P:regulation of DNA-templated transcription"/>
    <property type="evidence" value="ECO:0007669"/>
    <property type="project" value="InterPro"/>
</dbReference>
<dbReference type="InterPro" id="IPR018287">
    <property type="entry name" value="Hap4_TF_heteromerisation"/>
</dbReference>
<dbReference type="InParanoid" id="G8YTS0"/>
<protein>
    <submittedName>
        <fullName evidence="5">Piso0_000354 protein</fullName>
    </submittedName>
</protein>
<keyword evidence="1" id="KW-0539">Nucleus</keyword>
<feature type="domain" description="Hap4 transcription factor heteromerisation" evidence="3">
    <location>
        <begin position="112"/>
        <end position="128"/>
    </location>
</feature>
<feature type="compositionally biased region" description="Polar residues" evidence="2">
    <location>
        <begin position="363"/>
        <end position="383"/>
    </location>
</feature>
<evidence type="ECO:0000313" key="4">
    <source>
        <dbReference type="EMBL" id="CCE72760.1"/>
    </source>
</evidence>
<proteinExistence type="predicted"/>
<organism evidence="5 6">
    <name type="scientific">Pichia sorbitophila (strain ATCC MYA-4447 / BCRC 22081 / CBS 7064 / NBRC 10061 / NRRL Y-12695)</name>
    <name type="common">Hybrid yeast</name>
    <dbReference type="NCBI Taxonomy" id="559304"/>
    <lineage>
        <taxon>Eukaryota</taxon>
        <taxon>Fungi</taxon>
        <taxon>Dikarya</taxon>
        <taxon>Ascomycota</taxon>
        <taxon>Saccharomycotina</taxon>
        <taxon>Pichiomycetes</taxon>
        <taxon>Debaryomycetaceae</taxon>
        <taxon>Millerozyma</taxon>
    </lineage>
</organism>